<organism evidence="2 3">
    <name type="scientific">Microbispora cellulosiformans</name>
    <dbReference type="NCBI Taxonomy" id="2614688"/>
    <lineage>
        <taxon>Bacteria</taxon>
        <taxon>Bacillati</taxon>
        <taxon>Actinomycetota</taxon>
        <taxon>Actinomycetes</taxon>
        <taxon>Streptosporangiales</taxon>
        <taxon>Streptosporangiaceae</taxon>
        <taxon>Microbispora</taxon>
    </lineage>
</organism>
<name>A0A5J5JZ77_9ACTN</name>
<dbReference type="Pfam" id="PF00378">
    <property type="entry name" value="ECH_1"/>
    <property type="match status" value="1"/>
</dbReference>
<dbReference type="Proteomes" id="UP000327011">
    <property type="component" value="Unassembled WGS sequence"/>
</dbReference>
<dbReference type="RefSeq" id="WP_150935633.1">
    <property type="nucleotide sequence ID" value="NZ_VYTZ01000008.1"/>
</dbReference>
<accession>A0A5J5JZ77</accession>
<proteinExistence type="inferred from homology"/>
<sequence>MVAEQFHVDEVSPSYWQVTFTNGPVNLFDPDSVQQLSALVDRIEAAPALTVVVFRSGNPDYFMAHWDLMSDRARVAAMSPGPTGLHPYLDSLVRLSRVPAATISVIRGRARGAGSEFVLATDIRFASERAVLGQFEVGLGSVPGGGAMARLARLVGRGRALEIVLGGDDVPAALAAEYGYVNRVVPDIELDEVVDRFARRIATFDKVAVAGIKHLVDVASLPEDAEFAPGLAAFFATSGRQENAALVQDLFRRGLQRPGEVELELGATIARLREEALSSPK</sequence>
<dbReference type="InterPro" id="IPR001753">
    <property type="entry name" value="Enoyl-CoA_hydra/iso"/>
</dbReference>
<comment type="similarity">
    <text evidence="1">Belongs to the enoyl-CoA hydratase/isomerase family.</text>
</comment>
<evidence type="ECO:0000256" key="1">
    <source>
        <dbReference type="RuleBase" id="RU003707"/>
    </source>
</evidence>
<evidence type="ECO:0000313" key="3">
    <source>
        <dbReference type="Proteomes" id="UP000327011"/>
    </source>
</evidence>
<dbReference type="AlphaFoldDB" id="A0A5J5JZ77"/>
<dbReference type="InterPro" id="IPR018376">
    <property type="entry name" value="Enoyl-CoA_hyd/isom_CS"/>
</dbReference>
<keyword evidence="2" id="KW-0413">Isomerase</keyword>
<dbReference type="PANTHER" id="PTHR43459:SF1">
    <property type="entry name" value="EG:BACN32G11.4 PROTEIN"/>
    <property type="match status" value="1"/>
</dbReference>
<comment type="caution">
    <text evidence="2">The sequence shown here is derived from an EMBL/GenBank/DDBJ whole genome shotgun (WGS) entry which is preliminary data.</text>
</comment>
<dbReference type="GO" id="GO:0016853">
    <property type="term" value="F:isomerase activity"/>
    <property type="evidence" value="ECO:0007669"/>
    <property type="project" value="UniProtKB-KW"/>
</dbReference>
<keyword evidence="3" id="KW-1185">Reference proteome</keyword>
<protein>
    <submittedName>
        <fullName evidence="2">Enoyl-CoA hydratase/isomerase family protein</fullName>
    </submittedName>
</protein>
<dbReference type="PANTHER" id="PTHR43459">
    <property type="entry name" value="ENOYL-COA HYDRATASE"/>
    <property type="match status" value="1"/>
</dbReference>
<evidence type="ECO:0000313" key="2">
    <source>
        <dbReference type="EMBL" id="KAA9376249.1"/>
    </source>
</evidence>
<gene>
    <name evidence="2" type="ORF">F5972_22620</name>
</gene>
<dbReference type="Gene3D" id="3.90.226.10">
    <property type="entry name" value="2-enoyl-CoA Hydratase, Chain A, domain 1"/>
    <property type="match status" value="1"/>
</dbReference>
<dbReference type="PROSITE" id="PS00166">
    <property type="entry name" value="ENOYL_COA_HYDRATASE"/>
    <property type="match status" value="1"/>
</dbReference>
<dbReference type="CDD" id="cd06558">
    <property type="entry name" value="crotonase-like"/>
    <property type="match status" value="1"/>
</dbReference>
<reference evidence="2 3" key="1">
    <citation type="submission" date="2019-09" db="EMBL/GenBank/DDBJ databases">
        <title>Screening of Novel Bioactive Compounds from Soil-Associated.</title>
        <authorList>
            <person name="Gong X."/>
        </authorList>
    </citation>
    <scope>NUCLEOTIDE SEQUENCE [LARGE SCALE GENOMIC DNA]</scope>
    <source>
        <strain evidence="2 3">Gxj-6</strain>
    </source>
</reference>
<dbReference type="InterPro" id="IPR029045">
    <property type="entry name" value="ClpP/crotonase-like_dom_sf"/>
</dbReference>
<dbReference type="EMBL" id="VYTZ01000008">
    <property type="protein sequence ID" value="KAA9376249.1"/>
    <property type="molecule type" value="Genomic_DNA"/>
</dbReference>
<dbReference type="SUPFAM" id="SSF52096">
    <property type="entry name" value="ClpP/crotonase"/>
    <property type="match status" value="1"/>
</dbReference>